<dbReference type="Pfam" id="PF10332">
    <property type="entry name" value="DUF2418"/>
    <property type="match status" value="1"/>
</dbReference>
<keyword evidence="4 6" id="KW-0472">Membrane</keyword>
<dbReference type="Proteomes" id="UP001139887">
    <property type="component" value="Unassembled WGS sequence"/>
</dbReference>
<proteinExistence type="predicted"/>
<organism evidence="7 8">
    <name type="scientific">Coemansia brasiliensis</name>
    <dbReference type="NCBI Taxonomy" id="2650707"/>
    <lineage>
        <taxon>Eukaryota</taxon>
        <taxon>Fungi</taxon>
        <taxon>Fungi incertae sedis</taxon>
        <taxon>Zoopagomycota</taxon>
        <taxon>Kickxellomycotina</taxon>
        <taxon>Kickxellomycetes</taxon>
        <taxon>Kickxellales</taxon>
        <taxon>Kickxellaceae</taxon>
        <taxon>Coemansia</taxon>
    </lineage>
</organism>
<dbReference type="GO" id="GO:0012505">
    <property type="term" value="C:endomembrane system"/>
    <property type="evidence" value="ECO:0007669"/>
    <property type="project" value="UniProtKB-SubCell"/>
</dbReference>
<evidence type="ECO:0000256" key="3">
    <source>
        <dbReference type="ARBA" id="ARBA00022989"/>
    </source>
</evidence>
<dbReference type="InterPro" id="IPR018819">
    <property type="entry name" value="Nur1/Mug154"/>
</dbReference>
<name>A0A9W8I0A5_9FUNG</name>
<feature type="transmembrane region" description="Helical" evidence="6">
    <location>
        <begin position="87"/>
        <end position="108"/>
    </location>
</feature>
<sequence>LRMMDAGTASSNCRRVPLGTRRPNWARSFVGRIVWAIWKRIARIDDQIQGEIWELSLWTPTTFSRNLFCWYSPVQLLILSFMNGSNWYYILPLAAAVAVQCTFIVFTYSRLVKDKQILFGEMHNEYNEKFVNPRVFAPKAEAATSTMEDWALARSNNQMPSNFASARANLERIRKSDGMRRRTTALPVGEMEPRETMRRGAYRKTMDHVPISRPAEPAPAPYVNSHHQAYRTSRMNGSRAADMRRSLAYEDQNMHPQREAYSTYIEPSGTHRVRDRSTSRRRYTESLESTRYGR</sequence>
<evidence type="ECO:0000256" key="6">
    <source>
        <dbReference type="SAM" id="Phobius"/>
    </source>
</evidence>
<feature type="region of interest" description="Disordered" evidence="5">
    <location>
        <begin position="253"/>
        <end position="294"/>
    </location>
</feature>
<keyword evidence="3 6" id="KW-1133">Transmembrane helix</keyword>
<dbReference type="PANTHER" id="PTHR28293">
    <property type="entry name" value="NUCLEAR RIM PROTEIN 1"/>
    <property type="match status" value="1"/>
</dbReference>
<evidence type="ECO:0000256" key="4">
    <source>
        <dbReference type="ARBA" id="ARBA00023136"/>
    </source>
</evidence>
<accession>A0A9W8I0A5</accession>
<dbReference type="AlphaFoldDB" id="A0A9W8I0A5"/>
<gene>
    <name evidence="7" type="ORF">IWW36_006010</name>
</gene>
<evidence type="ECO:0000256" key="1">
    <source>
        <dbReference type="ARBA" id="ARBA00004127"/>
    </source>
</evidence>
<dbReference type="EMBL" id="JANBUW010001892">
    <property type="protein sequence ID" value="KAJ2842161.1"/>
    <property type="molecule type" value="Genomic_DNA"/>
</dbReference>
<evidence type="ECO:0000256" key="5">
    <source>
        <dbReference type="SAM" id="MobiDB-lite"/>
    </source>
</evidence>
<comment type="subcellular location">
    <subcellularLocation>
        <location evidence="1">Endomembrane system</location>
        <topology evidence="1">Multi-pass membrane protein</topology>
    </subcellularLocation>
</comment>
<dbReference type="GO" id="GO:0043007">
    <property type="term" value="P:maintenance of rDNA"/>
    <property type="evidence" value="ECO:0007669"/>
    <property type="project" value="TreeGrafter"/>
</dbReference>
<dbReference type="OrthoDB" id="3363151at2759"/>
<keyword evidence="8" id="KW-1185">Reference proteome</keyword>
<evidence type="ECO:0000256" key="2">
    <source>
        <dbReference type="ARBA" id="ARBA00022692"/>
    </source>
</evidence>
<comment type="caution">
    <text evidence="7">The sequence shown here is derived from an EMBL/GenBank/DDBJ whole genome shotgun (WGS) entry which is preliminary data.</text>
</comment>
<dbReference type="PANTHER" id="PTHR28293:SF1">
    <property type="entry name" value="NUCLEAR RIM PROTEIN 1"/>
    <property type="match status" value="1"/>
</dbReference>
<dbReference type="GO" id="GO:0007096">
    <property type="term" value="P:regulation of exit from mitosis"/>
    <property type="evidence" value="ECO:0007669"/>
    <property type="project" value="TreeGrafter"/>
</dbReference>
<evidence type="ECO:0000313" key="8">
    <source>
        <dbReference type="Proteomes" id="UP001139887"/>
    </source>
</evidence>
<reference evidence="7" key="1">
    <citation type="submission" date="2022-07" db="EMBL/GenBank/DDBJ databases">
        <title>Phylogenomic reconstructions and comparative analyses of Kickxellomycotina fungi.</title>
        <authorList>
            <person name="Reynolds N.K."/>
            <person name="Stajich J.E."/>
            <person name="Barry K."/>
            <person name="Grigoriev I.V."/>
            <person name="Crous P."/>
            <person name="Smith M.E."/>
        </authorList>
    </citation>
    <scope>NUCLEOTIDE SEQUENCE</scope>
    <source>
        <strain evidence="7">NRRL 1566</strain>
    </source>
</reference>
<feature type="compositionally biased region" description="Basic and acidic residues" evidence="5">
    <location>
        <begin position="275"/>
        <end position="285"/>
    </location>
</feature>
<keyword evidence="2 6" id="KW-0812">Transmembrane</keyword>
<feature type="non-terminal residue" evidence="7">
    <location>
        <position position="1"/>
    </location>
</feature>
<protein>
    <submittedName>
        <fullName evidence="7">Uncharacterized protein</fullName>
    </submittedName>
</protein>
<evidence type="ECO:0000313" key="7">
    <source>
        <dbReference type="EMBL" id="KAJ2842161.1"/>
    </source>
</evidence>